<organism evidence="9 10">
    <name type="scientific">Evansella tamaricis</name>
    <dbReference type="NCBI Taxonomy" id="2069301"/>
    <lineage>
        <taxon>Bacteria</taxon>
        <taxon>Bacillati</taxon>
        <taxon>Bacillota</taxon>
        <taxon>Bacilli</taxon>
        <taxon>Bacillales</taxon>
        <taxon>Bacillaceae</taxon>
        <taxon>Evansella</taxon>
    </lineage>
</organism>
<evidence type="ECO:0000256" key="3">
    <source>
        <dbReference type="ARBA" id="ARBA00022475"/>
    </source>
</evidence>
<feature type="transmembrane region" description="Helical" evidence="7">
    <location>
        <begin position="158"/>
        <end position="178"/>
    </location>
</feature>
<protein>
    <submittedName>
        <fullName evidence="9">MFS transporter</fullName>
    </submittedName>
</protein>
<proteinExistence type="predicted"/>
<evidence type="ECO:0000259" key="8">
    <source>
        <dbReference type="PROSITE" id="PS50850"/>
    </source>
</evidence>
<evidence type="ECO:0000256" key="4">
    <source>
        <dbReference type="ARBA" id="ARBA00022692"/>
    </source>
</evidence>
<evidence type="ECO:0000256" key="6">
    <source>
        <dbReference type="ARBA" id="ARBA00023136"/>
    </source>
</evidence>
<feature type="transmembrane region" description="Helical" evidence="7">
    <location>
        <begin position="363"/>
        <end position="383"/>
    </location>
</feature>
<evidence type="ECO:0000256" key="1">
    <source>
        <dbReference type="ARBA" id="ARBA00004651"/>
    </source>
</evidence>
<feature type="transmembrane region" description="Helical" evidence="7">
    <location>
        <begin position="95"/>
        <end position="118"/>
    </location>
</feature>
<dbReference type="EMBL" id="JAHQCS010000151">
    <property type="protein sequence ID" value="MBU9713762.1"/>
    <property type="molecule type" value="Genomic_DNA"/>
</dbReference>
<feature type="transmembrane region" description="Helical" evidence="7">
    <location>
        <begin position="297"/>
        <end position="315"/>
    </location>
</feature>
<dbReference type="Proteomes" id="UP000784880">
    <property type="component" value="Unassembled WGS sequence"/>
</dbReference>
<reference evidence="9 10" key="1">
    <citation type="submission" date="2021-06" db="EMBL/GenBank/DDBJ databases">
        <title>Bacillus sp. RD4P76, an endophyte from a halophyte.</title>
        <authorList>
            <person name="Sun J.-Q."/>
        </authorList>
    </citation>
    <scope>NUCLEOTIDE SEQUENCE [LARGE SCALE GENOMIC DNA]</scope>
    <source>
        <strain evidence="9 10">CGMCC 1.15917</strain>
    </source>
</reference>
<feature type="transmembrane region" description="Helical" evidence="7">
    <location>
        <begin position="206"/>
        <end position="226"/>
    </location>
</feature>
<dbReference type="InterPro" id="IPR011701">
    <property type="entry name" value="MFS"/>
</dbReference>
<keyword evidence="3" id="KW-1003">Cell membrane</keyword>
<dbReference type="Pfam" id="PF07690">
    <property type="entry name" value="MFS_1"/>
    <property type="match status" value="1"/>
</dbReference>
<keyword evidence="10" id="KW-1185">Reference proteome</keyword>
<dbReference type="PANTHER" id="PTHR23517:SF10">
    <property type="entry name" value="MAJOR FACILITATOR SUPERFAMILY (MFS) PROFILE DOMAIN-CONTAINING PROTEIN"/>
    <property type="match status" value="1"/>
</dbReference>
<dbReference type="PANTHER" id="PTHR23517">
    <property type="entry name" value="RESISTANCE PROTEIN MDTM, PUTATIVE-RELATED-RELATED"/>
    <property type="match status" value="1"/>
</dbReference>
<feature type="transmembrane region" description="Helical" evidence="7">
    <location>
        <begin position="37"/>
        <end position="59"/>
    </location>
</feature>
<feature type="transmembrane region" description="Helical" evidence="7">
    <location>
        <begin position="336"/>
        <end position="357"/>
    </location>
</feature>
<evidence type="ECO:0000256" key="7">
    <source>
        <dbReference type="SAM" id="Phobius"/>
    </source>
</evidence>
<dbReference type="PROSITE" id="PS50850">
    <property type="entry name" value="MFS"/>
    <property type="match status" value="1"/>
</dbReference>
<sequence>MPKAIWILVIGMAINITGASFLWPLNTIYMNQILGQPLSVAGIVLMFNGGAGILGNLIGGKLFDKIGGYKTIMTGVSITMTSAFTLAILHQSFTAYVILLMGLGFGAGLMIPCMYAMAGSLWPEGGRRPFNAIYVAQNVGVAIGAAIGGFLASFRFDFVFFGNGLMYLVFFILAFVSIRKLKLNRDGGSTTSVFEQSQLIENKKRFNALVILCLGFLICWIAYVQWQTNISVHTQNLGIPLNHYSILWTVNGAMIVFCQPVIRFFVKRWFHSLKAQIYVGVSIFMIAYIILSQAELFTAFLAAMIVLTIGEMFVWPAIPTIAHKLAPKGKAGYYQGIVNSVGTGGRLLGPLFGGIIADLYGMTILFYLLVGMFLIPILTTFLFDRKLLDQSFSRRDDTESA</sequence>
<feature type="transmembrane region" description="Helical" evidence="7">
    <location>
        <begin position="273"/>
        <end position="291"/>
    </location>
</feature>
<keyword evidence="4 7" id="KW-0812">Transmembrane</keyword>
<accession>A0ABS6JJA4</accession>
<feature type="transmembrane region" description="Helical" evidence="7">
    <location>
        <begin position="246"/>
        <end position="266"/>
    </location>
</feature>
<evidence type="ECO:0000313" key="10">
    <source>
        <dbReference type="Proteomes" id="UP000784880"/>
    </source>
</evidence>
<dbReference type="CDD" id="cd17329">
    <property type="entry name" value="MFS_MdtH_MDR_like"/>
    <property type="match status" value="1"/>
</dbReference>
<keyword evidence="5 7" id="KW-1133">Transmembrane helix</keyword>
<evidence type="ECO:0000256" key="2">
    <source>
        <dbReference type="ARBA" id="ARBA00022448"/>
    </source>
</evidence>
<feature type="transmembrane region" description="Helical" evidence="7">
    <location>
        <begin position="130"/>
        <end position="152"/>
    </location>
</feature>
<feature type="domain" description="Major facilitator superfamily (MFS) profile" evidence="8">
    <location>
        <begin position="4"/>
        <end position="388"/>
    </location>
</feature>
<evidence type="ECO:0000256" key="5">
    <source>
        <dbReference type="ARBA" id="ARBA00022989"/>
    </source>
</evidence>
<dbReference type="InterPro" id="IPR020846">
    <property type="entry name" value="MFS_dom"/>
</dbReference>
<keyword evidence="2" id="KW-0813">Transport</keyword>
<keyword evidence="6 7" id="KW-0472">Membrane</keyword>
<name>A0ABS6JJA4_9BACI</name>
<comment type="caution">
    <text evidence="9">The sequence shown here is derived from an EMBL/GenBank/DDBJ whole genome shotgun (WGS) entry which is preliminary data.</text>
</comment>
<gene>
    <name evidence="9" type="ORF">KS419_18700</name>
</gene>
<evidence type="ECO:0000313" key="9">
    <source>
        <dbReference type="EMBL" id="MBU9713762.1"/>
    </source>
</evidence>
<dbReference type="InterPro" id="IPR050171">
    <property type="entry name" value="MFS_Transporters"/>
</dbReference>
<comment type="subcellular location">
    <subcellularLocation>
        <location evidence="1">Cell membrane</location>
        <topology evidence="1">Multi-pass membrane protein</topology>
    </subcellularLocation>
</comment>
<dbReference type="RefSeq" id="WP_217067910.1">
    <property type="nucleotide sequence ID" value="NZ_JAHQCS010000151.1"/>
</dbReference>
<feature type="transmembrane region" description="Helical" evidence="7">
    <location>
        <begin position="71"/>
        <end position="89"/>
    </location>
</feature>
<feature type="transmembrane region" description="Helical" evidence="7">
    <location>
        <begin position="5"/>
        <end position="25"/>
    </location>
</feature>